<evidence type="ECO:0000256" key="2">
    <source>
        <dbReference type="ARBA" id="ARBA00023125"/>
    </source>
</evidence>
<name>A0A4U0SHB6_9ACTN</name>
<dbReference type="RefSeq" id="WP_136727005.1">
    <property type="nucleotide sequence ID" value="NZ_SUMC01000033.1"/>
</dbReference>
<keyword evidence="1" id="KW-0805">Transcription regulation</keyword>
<evidence type="ECO:0000313" key="6">
    <source>
        <dbReference type="Proteomes" id="UP000305778"/>
    </source>
</evidence>
<dbReference type="InterPro" id="IPR036388">
    <property type="entry name" value="WH-like_DNA-bd_sf"/>
</dbReference>
<dbReference type="SUPFAM" id="SSF46785">
    <property type="entry name" value="Winged helix' DNA-binding domain"/>
    <property type="match status" value="1"/>
</dbReference>
<dbReference type="AlphaFoldDB" id="A0A4U0SHB6"/>
<proteinExistence type="predicted"/>
<dbReference type="PROSITE" id="PS50949">
    <property type="entry name" value="HTH_GNTR"/>
    <property type="match status" value="1"/>
</dbReference>
<keyword evidence="2" id="KW-0238">DNA-binding</keyword>
<dbReference type="Gene3D" id="1.10.10.10">
    <property type="entry name" value="Winged helix-like DNA-binding domain superfamily/Winged helix DNA-binding domain"/>
    <property type="match status" value="1"/>
</dbReference>
<dbReference type="Pfam" id="PF07729">
    <property type="entry name" value="FCD"/>
    <property type="match status" value="1"/>
</dbReference>
<dbReference type="InterPro" id="IPR000524">
    <property type="entry name" value="Tscrpt_reg_HTH_GntR"/>
</dbReference>
<dbReference type="OrthoDB" id="4535513at2"/>
<dbReference type="Gene3D" id="1.20.120.530">
    <property type="entry name" value="GntR ligand-binding domain-like"/>
    <property type="match status" value="1"/>
</dbReference>
<organism evidence="5 6">
    <name type="scientific">Actinacidiphila oryziradicis</name>
    <dbReference type="NCBI Taxonomy" id="2571141"/>
    <lineage>
        <taxon>Bacteria</taxon>
        <taxon>Bacillati</taxon>
        <taxon>Actinomycetota</taxon>
        <taxon>Actinomycetes</taxon>
        <taxon>Kitasatosporales</taxon>
        <taxon>Streptomycetaceae</taxon>
        <taxon>Actinacidiphila</taxon>
    </lineage>
</organism>
<accession>A0A4U0SHB6</accession>
<dbReference type="Proteomes" id="UP000305778">
    <property type="component" value="Unassembled WGS sequence"/>
</dbReference>
<keyword evidence="6" id="KW-1185">Reference proteome</keyword>
<keyword evidence="3" id="KW-0804">Transcription</keyword>
<evidence type="ECO:0000313" key="5">
    <source>
        <dbReference type="EMBL" id="TKA08228.1"/>
    </source>
</evidence>
<gene>
    <name evidence="5" type="ORF">FCI23_29615</name>
</gene>
<sequence length="247" mass="26947">MERETGPERRRYLAVAEEVMKAVAVDNLTVGDRLPNERSLAEQFGVSRSTVREALFALELGGVIQVRPGSGYFLTGATVAAEPTLPLIDSSPRHLLEARQLLEPTAARHCADRVLGSDVARMRDLIDDSERAGAGNSQDSIDRFLGLNFAFHLELARVCGNPILTGLIGQLLGTGKHPLWLLMDGIVVRDPAMRAQEVVEHRAILTAIADGRGEEAEETMVAHLGAHSARIFGTRPSITRSRRRRSA</sequence>
<protein>
    <submittedName>
        <fullName evidence="5">FadR family transcriptional regulator</fullName>
    </submittedName>
</protein>
<dbReference type="InterPro" id="IPR011711">
    <property type="entry name" value="GntR_C"/>
</dbReference>
<dbReference type="GO" id="GO:0003677">
    <property type="term" value="F:DNA binding"/>
    <property type="evidence" value="ECO:0007669"/>
    <property type="project" value="UniProtKB-KW"/>
</dbReference>
<evidence type="ECO:0000256" key="1">
    <source>
        <dbReference type="ARBA" id="ARBA00023015"/>
    </source>
</evidence>
<dbReference type="CDD" id="cd07377">
    <property type="entry name" value="WHTH_GntR"/>
    <property type="match status" value="1"/>
</dbReference>
<dbReference type="InterPro" id="IPR036390">
    <property type="entry name" value="WH_DNA-bd_sf"/>
</dbReference>
<dbReference type="InterPro" id="IPR008920">
    <property type="entry name" value="TF_FadR/GntR_C"/>
</dbReference>
<dbReference type="SMART" id="SM00345">
    <property type="entry name" value="HTH_GNTR"/>
    <property type="match status" value="1"/>
</dbReference>
<dbReference type="GO" id="GO:0003700">
    <property type="term" value="F:DNA-binding transcription factor activity"/>
    <property type="evidence" value="ECO:0007669"/>
    <property type="project" value="InterPro"/>
</dbReference>
<evidence type="ECO:0000259" key="4">
    <source>
        <dbReference type="PROSITE" id="PS50949"/>
    </source>
</evidence>
<reference evidence="5 6" key="1">
    <citation type="submission" date="2019-04" db="EMBL/GenBank/DDBJ databases">
        <title>Streptomyces oryziradicis sp. nov., a novel actinomycete isolated from rhizosphere soil of rice (Oryza sativa L.).</title>
        <authorList>
            <person name="Li C."/>
        </authorList>
    </citation>
    <scope>NUCLEOTIDE SEQUENCE [LARGE SCALE GENOMIC DNA]</scope>
    <source>
        <strain evidence="5 6">NEAU-C40</strain>
    </source>
</reference>
<evidence type="ECO:0000256" key="3">
    <source>
        <dbReference type="ARBA" id="ARBA00023163"/>
    </source>
</evidence>
<dbReference type="PANTHER" id="PTHR43537:SF24">
    <property type="entry name" value="GLUCONATE OPERON TRANSCRIPTIONAL REPRESSOR"/>
    <property type="match status" value="1"/>
</dbReference>
<dbReference type="Pfam" id="PF00392">
    <property type="entry name" value="GntR"/>
    <property type="match status" value="1"/>
</dbReference>
<dbReference type="PRINTS" id="PR00035">
    <property type="entry name" value="HTHGNTR"/>
</dbReference>
<dbReference type="PANTHER" id="PTHR43537">
    <property type="entry name" value="TRANSCRIPTIONAL REGULATOR, GNTR FAMILY"/>
    <property type="match status" value="1"/>
</dbReference>
<feature type="domain" description="HTH gntR-type" evidence="4">
    <location>
        <begin position="9"/>
        <end position="77"/>
    </location>
</feature>
<comment type="caution">
    <text evidence="5">The sequence shown here is derived from an EMBL/GenBank/DDBJ whole genome shotgun (WGS) entry which is preliminary data.</text>
</comment>
<dbReference type="SMART" id="SM00895">
    <property type="entry name" value="FCD"/>
    <property type="match status" value="1"/>
</dbReference>
<dbReference type="SUPFAM" id="SSF48008">
    <property type="entry name" value="GntR ligand-binding domain-like"/>
    <property type="match status" value="1"/>
</dbReference>
<dbReference type="EMBL" id="SUMC01000033">
    <property type="protein sequence ID" value="TKA08228.1"/>
    <property type="molecule type" value="Genomic_DNA"/>
</dbReference>